<dbReference type="Gene3D" id="3.40.50.2300">
    <property type="match status" value="2"/>
</dbReference>
<dbReference type="Gene3D" id="1.10.260.40">
    <property type="entry name" value="lambda repressor-like DNA-binding domains"/>
    <property type="match status" value="1"/>
</dbReference>
<dbReference type="InterPro" id="IPR028082">
    <property type="entry name" value="Peripla_BP_I"/>
</dbReference>
<dbReference type="Proteomes" id="UP001236569">
    <property type="component" value="Unassembled WGS sequence"/>
</dbReference>
<dbReference type="InterPro" id="IPR010982">
    <property type="entry name" value="Lambda_DNA-bd_dom_sf"/>
</dbReference>
<evidence type="ECO:0000313" key="6">
    <source>
        <dbReference type="Proteomes" id="UP001236569"/>
    </source>
</evidence>
<dbReference type="SUPFAM" id="SSF53822">
    <property type="entry name" value="Periplasmic binding protein-like I"/>
    <property type="match status" value="1"/>
</dbReference>
<reference evidence="5 6" key="1">
    <citation type="submission" date="2023-05" db="EMBL/GenBank/DDBJ databases">
        <title>Novel species of genus Flectobacillus isolated from stream in China.</title>
        <authorList>
            <person name="Lu H."/>
        </authorList>
    </citation>
    <scope>NUCLEOTIDE SEQUENCE [LARGE SCALE GENOMIC DNA]</scope>
    <source>
        <strain evidence="5 6">DC10W</strain>
    </source>
</reference>
<dbReference type="CDD" id="cd01392">
    <property type="entry name" value="HTH_LacI"/>
    <property type="match status" value="1"/>
</dbReference>
<keyword evidence="3" id="KW-0804">Transcription</keyword>
<feature type="domain" description="HTH lacI-type" evidence="4">
    <location>
        <begin position="6"/>
        <end position="60"/>
    </location>
</feature>
<evidence type="ECO:0000256" key="2">
    <source>
        <dbReference type="ARBA" id="ARBA00023125"/>
    </source>
</evidence>
<evidence type="ECO:0000313" key="5">
    <source>
        <dbReference type="EMBL" id="MDI9863757.1"/>
    </source>
</evidence>
<dbReference type="CDD" id="cd06267">
    <property type="entry name" value="PBP1_LacI_sugar_binding-like"/>
    <property type="match status" value="1"/>
</dbReference>
<dbReference type="PANTHER" id="PTHR30146">
    <property type="entry name" value="LACI-RELATED TRANSCRIPTIONAL REPRESSOR"/>
    <property type="match status" value="1"/>
</dbReference>
<comment type="caution">
    <text evidence="5">The sequence shown here is derived from an EMBL/GenBank/DDBJ whole genome shotgun (WGS) entry which is preliminary data.</text>
</comment>
<dbReference type="PANTHER" id="PTHR30146:SF109">
    <property type="entry name" value="HTH-TYPE TRANSCRIPTIONAL REGULATOR GALS"/>
    <property type="match status" value="1"/>
</dbReference>
<dbReference type="InterPro" id="IPR001761">
    <property type="entry name" value="Peripla_BP/Lac1_sug-bd_dom"/>
</dbReference>
<name>A0ABT6YJX6_9BACT</name>
<dbReference type="SMART" id="SM00354">
    <property type="entry name" value="HTH_LACI"/>
    <property type="match status" value="1"/>
</dbReference>
<keyword evidence="2 5" id="KW-0238">DNA-binding</keyword>
<evidence type="ECO:0000256" key="3">
    <source>
        <dbReference type="ARBA" id="ARBA00023163"/>
    </source>
</evidence>
<gene>
    <name evidence="5" type="ORF">QM480_05450</name>
</gene>
<dbReference type="GO" id="GO:0003677">
    <property type="term" value="F:DNA binding"/>
    <property type="evidence" value="ECO:0007669"/>
    <property type="project" value="UniProtKB-KW"/>
</dbReference>
<sequence length="335" mass="37798">MQKTQVTIKHIAQALNISISTVSRALQNHPRIGLRTKEKVFEMAQRLNYVPNPAAILLKKNKTFTIGVVLPHLQEEFFSQAITAIEDVISAENYNVVVSQSRDKLERENRAIKSFISSRVDGVIASISAETTQYYQFRELERYGIPIVFFDRAPKDVPVNKVRGNIADAAFEVIDFLANKGIKKVAILNGPASLEISDERLMGYWGAMKKFNLPIIQNYIKSTDLSKEDTTKKMIELLNGEELPEAVFCFNDYVALYAMQACKQKGLVPNKDIMFVSFANLPITTYLDNPPLASVEQFAYQMGEKAAQLLLKIIHAEKETLEPEDIVVNTKLIIH</sequence>
<proteinExistence type="predicted"/>
<protein>
    <submittedName>
        <fullName evidence="5">LacI family DNA-binding transcriptional regulator</fullName>
    </submittedName>
</protein>
<dbReference type="Pfam" id="PF00356">
    <property type="entry name" value="LacI"/>
    <property type="match status" value="1"/>
</dbReference>
<accession>A0ABT6YJX6</accession>
<dbReference type="RefSeq" id="WP_283327476.1">
    <property type="nucleotide sequence ID" value="NZ_JASHIC010000012.1"/>
</dbReference>
<evidence type="ECO:0000256" key="1">
    <source>
        <dbReference type="ARBA" id="ARBA00023015"/>
    </source>
</evidence>
<keyword evidence="1" id="KW-0805">Transcription regulation</keyword>
<dbReference type="Pfam" id="PF00532">
    <property type="entry name" value="Peripla_BP_1"/>
    <property type="match status" value="1"/>
</dbReference>
<evidence type="ECO:0000259" key="4">
    <source>
        <dbReference type="PROSITE" id="PS50932"/>
    </source>
</evidence>
<keyword evidence="6" id="KW-1185">Reference proteome</keyword>
<organism evidence="5 6">
    <name type="scientific">Flectobacillus longus</name>
    <dbReference type="NCBI Taxonomy" id="2984207"/>
    <lineage>
        <taxon>Bacteria</taxon>
        <taxon>Pseudomonadati</taxon>
        <taxon>Bacteroidota</taxon>
        <taxon>Cytophagia</taxon>
        <taxon>Cytophagales</taxon>
        <taxon>Flectobacillaceae</taxon>
        <taxon>Flectobacillus</taxon>
    </lineage>
</organism>
<dbReference type="InterPro" id="IPR000843">
    <property type="entry name" value="HTH_LacI"/>
</dbReference>
<dbReference type="EMBL" id="JASHID010000003">
    <property type="protein sequence ID" value="MDI9863757.1"/>
    <property type="molecule type" value="Genomic_DNA"/>
</dbReference>
<dbReference type="PROSITE" id="PS50932">
    <property type="entry name" value="HTH_LACI_2"/>
    <property type="match status" value="1"/>
</dbReference>
<dbReference type="SUPFAM" id="SSF47413">
    <property type="entry name" value="lambda repressor-like DNA-binding domains"/>
    <property type="match status" value="1"/>
</dbReference>